<dbReference type="Pfam" id="PF17906">
    <property type="entry name" value="HTH_48"/>
    <property type="match status" value="1"/>
</dbReference>
<name>A0A7I4YGT2_HAECO</name>
<dbReference type="GO" id="GO:0000729">
    <property type="term" value="P:DNA double-strand break processing"/>
    <property type="evidence" value="ECO:0007669"/>
    <property type="project" value="TreeGrafter"/>
</dbReference>
<dbReference type="Gene3D" id="1.10.10.1450">
    <property type="match status" value="1"/>
</dbReference>
<feature type="compositionally biased region" description="Basic and acidic residues" evidence="1">
    <location>
        <begin position="132"/>
        <end position="170"/>
    </location>
</feature>
<sequence>MRRHIHADVRLCALYEFKLGHSVKVALDNLIRAYGANVLSVHTLKLWYQRFRGGDESLERKRKSPIDDSELKRIIEENPRIKMSDLARHFGVSNESIRQHLTSIAKGEFRRYIKTNTRLLKKRKRKKKKAKTRNDVKSADEPQDKNKGDASQSDLDKNKGDALESEKMISERNGDVEECITYFL</sequence>
<dbReference type="AlphaFoldDB" id="A0A7I4YGT2"/>
<dbReference type="InterPro" id="IPR041426">
    <property type="entry name" value="Mos1_HTH"/>
</dbReference>
<reference evidence="4" key="1">
    <citation type="submission" date="2020-12" db="UniProtKB">
        <authorList>
            <consortium name="WormBaseParasite"/>
        </authorList>
    </citation>
    <scope>IDENTIFICATION</scope>
    <source>
        <strain evidence="4">MHco3</strain>
    </source>
</reference>
<organism evidence="3 4">
    <name type="scientific">Haemonchus contortus</name>
    <name type="common">Barber pole worm</name>
    <dbReference type="NCBI Taxonomy" id="6289"/>
    <lineage>
        <taxon>Eukaryota</taxon>
        <taxon>Metazoa</taxon>
        <taxon>Ecdysozoa</taxon>
        <taxon>Nematoda</taxon>
        <taxon>Chromadorea</taxon>
        <taxon>Rhabditida</taxon>
        <taxon>Rhabditina</taxon>
        <taxon>Rhabditomorpha</taxon>
        <taxon>Strongyloidea</taxon>
        <taxon>Trichostrongylidae</taxon>
        <taxon>Haemonchus</taxon>
    </lineage>
</organism>
<dbReference type="Gene3D" id="1.10.10.10">
    <property type="entry name" value="Winged helix-like DNA-binding domain superfamily/Winged helix DNA-binding domain"/>
    <property type="match status" value="1"/>
</dbReference>
<dbReference type="GO" id="GO:0035861">
    <property type="term" value="C:site of double-strand break"/>
    <property type="evidence" value="ECO:0007669"/>
    <property type="project" value="TreeGrafter"/>
</dbReference>
<dbReference type="GO" id="GO:0006303">
    <property type="term" value="P:double-strand break repair via nonhomologous end joining"/>
    <property type="evidence" value="ECO:0007669"/>
    <property type="project" value="TreeGrafter"/>
</dbReference>
<dbReference type="GO" id="GO:0003690">
    <property type="term" value="F:double-stranded DNA binding"/>
    <property type="evidence" value="ECO:0007669"/>
    <property type="project" value="TreeGrafter"/>
</dbReference>
<feature type="compositionally biased region" description="Basic residues" evidence="1">
    <location>
        <begin position="120"/>
        <end position="131"/>
    </location>
</feature>
<dbReference type="GO" id="GO:0015074">
    <property type="term" value="P:DNA integration"/>
    <property type="evidence" value="ECO:0007669"/>
    <property type="project" value="TreeGrafter"/>
</dbReference>
<evidence type="ECO:0000256" key="1">
    <source>
        <dbReference type="SAM" id="MobiDB-lite"/>
    </source>
</evidence>
<accession>A0A7I4YGT2</accession>
<dbReference type="PANTHER" id="PTHR46060">
    <property type="entry name" value="MARINER MOS1 TRANSPOSASE-LIKE PROTEIN"/>
    <property type="match status" value="1"/>
</dbReference>
<dbReference type="GO" id="GO:0031297">
    <property type="term" value="P:replication fork processing"/>
    <property type="evidence" value="ECO:0007669"/>
    <property type="project" value="TreeGrafter"/>
</dbReference>
<dbReference type="GO" id="GO:0044774">
    <property type="term" value="P:mitotic DNA integrity checkpoint signaling"/>
    <property type="evidence" value="ECO:0007669"/>
    <property type="project" value="TreeGrafter"/>
</dbReference>
<dbReference type="GO" id="GO:0044547">
    <property type="term" value="F:DNA topoisomerase binding"/>
    <property type="evidence" value="ECO:0007669"/>
    <property type="project" value="TreeGrafter"/>
</dbReference>
<dbReference type="GO" id="GO:0003697">
    <property type="term" value="F:single-stranded DNA binding"/>
    <property type="evidence" value="ECO:0007669"/>
    <property type="project" value="TreeGrafter"/>
</dbReference>
<evidence type="ECO:0000313" key="4">
    <source>
        <dbReference type="WBParaSite" id="HCON_00088930-00001"/>
    </source>
</evidence>
<dbReference type="GO" id="GO:0000793">
    <property type="term" value="C:condensed chromosome"/>
    <property type="evidence" value="ECO:0007669"/>
    <property type="project" value="TreeGrafter"/>
</dbReference>
<dbReference type="InterPro" id="IPR052709">
    <property type="entry name" value="Transposase-MT_Hybrid"/>
</dbReference>
<dbReference type="PANTHER" id="PTHR46060:SF2">
    <property type="entry name" value="HISTONE-LYSINE N-METHYLTRANSFERASE SETMAR"/>
    <property type="match status" value="1"/>
</dbReference>
<dbReference type="OrthoDB" id="10017160at2759"/>
<dbReference type="GO" id="GO:0046975">
    <property type="term" value="F:histone H3K36 methyltransferase activity"/>
    <property type="evidence" value="ECO:0007669"/>
    <property type="project" value="TreeGrafter"/>
</dbReference>
<dbReference type="GO" id="GO:0005634">
    <property type="term" value="C:nucleus"/>
    <property type="evidence" value="ECO:0007669"/>
    <property type="project" value="TreeGrafter"/>
</dbReference>
<proteinExistence type="predicted"/>
<evidence type="ECO:0000259" key="2">
    <source>
        <dbReference type="Pfam" id="PF17906"/>
    </source>
</evidence>
<feature type="domain" description="Mos1 transposase HTH" evidence="2">
    <location>
        <begin position="9"/>
        <end position="55"/>
    </location>
</feature>
<evidence type="ECO:0000313" key="3">
    <source>
        <dbReference type="Proteomes" id="UP000025227"/>
    </source>
</evidence>
<dbReference type="Proteomes" id="UP000025227">
    <property type="component" value="Unplaced"/>
</dbReference>
<dbReference type="GO" id="GO:0042800">
    <property type="term" value="F:histone H3K4 methyltransferase activity"/>
    <property type="evidence" value="ECO:0007669"/>
    <property type="project" value="TreeGrafter"/>
</dbReference>
<dbReference type="OMA" id="CALYEFK"/>
<keyword evidence="3" id="KW-1185">Reference proteome</keyword>
<feature type="region of interest" description="Disordered" evidence="1">
    <location>
        <begin position="120"/>
        <end position="170"/>
    </location>
</feature>
<protein>
    <submittedName>
        <fullName evidence="4">HTH_48 domain-containing protein</fullName>
    </submittedName>
</protein>
<dbReference type="WBParaSite" id="HCON_00088930-00001">
    <property type="protein sequence ID" value="HCON_00088930-00001"/>
    <property type="gene ID" value="HCON_00088930"/>
</dbReference>
<dbReference type="InterPro" id="IPR036388">
    <property type="entry name" value="WH-like_DNA-bd_sf"/>
</dbReference>
<dbReference type="GO" id="GO:0000014">
    <property type="term" value="F:single-stranded DNA endodeoxyribonuclease activity"/>
    <property type="evidence" value="ECO:0007669"/>
    <property type="project" value="TreeGrafter"/>
</dbReference>